<dbReference type="PANTHER" id="PTHR48022:SF11">
    <property type="entry name" value="MONOSACCHARIDE TRANSPORTER (HXT8), PUTATIVE (AFU_ORTHOLOGUE AFUA_2G08120)-RELATED"/>
    <property type="match status" value="1"/>
</dbReference>
<evidence type="ECO:0000256" key="6">
    <source>
        <dbReference type="ARBA" id="ARBA00023136"/>
    </source>
</evidence>
<dbReference type="GO" id="GO:0016020">
    <property type="term" value="C:membrane"/>
    <property type="evidence" value="ECO:0007669"/>
    <property type="project" value="UniProtKB-SubCell"/>
</dbReference>
<sequence>MAWSLVCPSSRGIGFQLTRHLLQTTKIPVIATARKDVTGVKKSILADLPDVDPERLNVLEVDVTNESTIIRAAEDAKTMFSPSSHHLHLAFSIPGILYPEKSPAQLDHSHLTHTFAINTIGPLLLAKHFSPFLPKKSTEMPSASECEELGIPAQAVWLNMSARVGSTSDNGLGGWYSYRASKAGVNSVSKSLDLYLRGRSGEKAMAMAYHPGTVKTGLSKDFWGGVKEEKLFSPEYAVEKMVGVVKSDRMAGWYTIGLALFAAIGTFLFGFDTGIATTTIAHKSFIEYMGNPSNGATGAVVAVYIAGEALGALTQTFIGDRLGRIRFMQLMCIIVTIGTIVQTAAVNFGMFLAGRVLAGYAVGGMVATVPIYLSEISSPLHRGLIGGISGCGISFGTMMSNWVGFACSYAPYGSTQWRLPLGLQIPFGVIMFAGLATFMPHSPRQLIRTGKIDLARKEFGRIHRGEGVEEGEIVREFAGMRNQIEFEMEREITSYMEIWKLFRHRVMVSIAVQTMTSLTGVNVIQYYQTILYKSLGIDPKTILALAGVYGTIAFVSNAITTKFLTDQWGRRKMILAGLSGIVVVEIYAAVMQREFQNTDNKIGKGFAVLGIYLFVVVYYGMLNSTTWLYGAEVLPLVYRSKVMGLAAASHFIVNVALTEAGPSAFATIHENYYYVFVGCSFFFLVIAYFFFPETKQKSLEEIAAAFGDKVVLLTERDLEAEEKAGGNAMKTEHLEMSGKEGV</sequence>
<feature type="transmembrane region" description="Helical" evidence="7">
    <location>
        <begin position="417"/>
        <end position="438"/>
    </location>
</feature>
<keyword evidence="3" id="KW-0813">Transport</keyword>
<dbReference type="InterPro" id="IPR036259">
    <property type="entry name" value="MFS_trans_sf"/>
</dbReference>
<evidence type="ECO:0000256" key="7">
    <source>
        <dbReference type="SAM" id="Phobius"/>
    </source>
</evidence>
<feature type="transmembrane region" description="Helical" evidence="7">
    <location>
        <begin position="296"/>
        <end position="318"/>
    </location>
</feature>
<feature type="transmembrane region" description="Helical" evidence="7">
    <location>
        <begin position="251"/>
        <end position="276"/>
    </location>
</feature>
<dbReference type="Proteomes" id="UP000664132">
    <property type="component" value="Unassembled WGS sequence"/>
</dbReference>
<dbReference type="FunFam" id="1.20.1250.20:FF:000134">
    <property type="entry name" value="MFS sugar transporter protein"/>
    <property type="match status" value="1"/>
</dbReference>
<dbReference type="OrthoDB" id="6612291at2759"/>
<feature type="transmembrane region" description="Helical" evidence="7">
    <location>
        <begin position="573"/>
        <end position="590"/>
    </location>
</feature>
<dbReference type="InterPro" id="IPR005828">
    <property type="entry name" value="MFS_sugar_transport-like"/>
</dbReference>
<evidence type="ECO:0000256" key="1">
    <source>
        <dbReference type="ARBA" id="ARBA00004141"/>
    </source>
</evidence>
<keyword evidence="6 7" id="KW-0472">Membrane</keyword>
<dbReference type="NCBIfam" id="TIGR00879">
    <property type="entry name" value="SP"/>
    <property type="match status" value="1"/>
</dbReference>
<dbReference type="Pfam" id="PF00083">
    <property type="entry name" value="Sugar_tr"/>
    <property type="match status" value="1"/>
</dbReference>
<dbReference type="SUPFAM" id="SSF103473">
    <property type="entry name" value="MFS general substrate transporter"/>
    <property type="match status" value="1"/>
</dbReference>
<dbReference type="AlphaFoldDB" id="A0A8H8BU75"/>
<feature type="transmembrane region" description="Helical" evidence="7">
    <location>
        <begin position="330"/>
        <end position="351"/>
    </location>
</feature>
<evidence type="ECO:0000256" key="3">
    <source>
        <dbReference type="ARBA" id="ARBA00022448"/>
    </source>
</evidence>
<feature type="transmembrane region" description="Helical" evidence="7">
    <location>
        <begin position="357"/>
        <end position="373"/>
    </location>
</feature>
<dbReference type="InterPro" id="IPR003663">
    <property type="entry name" value="Sugar/inositol_transpt"/>
</dbReference>
<comment type="similarity">
    <text evidence="2">Belongs to the major facilitator superfamily. Sugar transporter (TC 2.A.1.1) family.</text>
</comment>
<feature type="transmembrane region" description="Helical" evidence="7">
    <location>
        <begin position="506"/>
        <end position="527"/>
    </location>
</feature>
<protein>
    <recommendedName>
        <fullName evidence="8">Major facilitator superfamily (MFS) profile domain-containing protein</fullName>
    </recommendedName>
</protein>
<comment type="subcellular location">
    <subcellularLocation>
        <location evidence="1">Membrane</location>
        <topology evidence="1">Multi-pass membrane protein</topology>
    </subcellularLocation>
</comment>
<evidence type="ECO:0000259" key="8">
    <source>
        <dbReference type="PROSITE" id="PS50850"/>
    </source>
</evidence>
<keyword evidence="4 7" id="KW-0812">Transmembrane</keyword>
<dbReference type="InterPro" id="IPR020846">
    <property type="entry name" value="MFS_dom"/>
</dbReference>
<evidence type="ECO:0000256" key="5">
    <source>
        <dbReference type="ARBA" id="ARBA00022989"/>
    </source>
</evidence>
<evidence type="ECO:0000256" key="2">
    <source>
        <dbReference type="ARBA" id="ARBA00010992"/>
    </source>
</evidence>
<feature type="transmembrane region" description="Helical" evidence="7">
    <location>
        <begin position="672"/>
        <end position="691"/>
    </location>
</feature>
<feature type="transmembrane region" description="Helical" evidence="7">
    <location>
        <begin position="385"/>
        <end position="405"/>
    </location>
</feature>
<comment type="caution">
    <text evidence="9">The sequence shown here is derived from an EMBL/GenBank/DDBJ whole genome shotgun (WGS) entry which is preliminary data.</text>
</comment>
<dbReference type="Gene3D" id="1.20.1250.20">
    <property type="entry name" value="MFS general substrate transporter like domains"/>
    <property type="match status" value="1"/>
</dbReference>
<name>A0A8H8BU75_9HELO</name>
<dbReference type="PRINTS" id="PR00171">
    <property type="entry name" value="SUGRTRNSPORT"/>
</dbReference>
<dbReference type="InterPro" id="IPR036291">
    <property type="entry name" value="NAD(P)-bd_dom_sf"/>
</dbReference>
<gene>
    <name evidence="9" type="ORF">IFR04_002783</name>
</gene>
<evidence type="ECO:0000256" key="4">
    <source>
        <dbReference type="ARBA" id="ARBA00022692"/>
    </source>
</evidence>
<accession>A0A8H8BU75</accession>
<dbReference type="Gene3D" id="3.40.50.720">
    <property type="entry name" value="NAD(P)-binding Rossmann-like Domain"/>
    <property type="match status" value="1"/>
</dbReference>
<keyword evidence="10" id="KW-1185">Reference proteome</keyword>
<reference evidence="9" key="1">
    <citation type="submission" date="2021-02" db="EMBL/GenBank/DDBJ databases">
        <title>Genome sequence Cadophora malorum strain M34.</title>
        <authorList>
            <person name="Stefanovic E."/>
            <person name="Vu D."/>
            <person name="Scully C."/>
            <person name="Dijksterhuis J."/>
            <person name="Roader J."/>
            <person name="Houbraken J."/>
        </authorList>
    </citation>
    <scope>NUCLEOTIDE SEQUENCE</scope>
    <source>
        <strain evidence="9">M34</strain>
    </source>
</reference>
<proteinExistence type="inferred from homology"/>
<keyword evidence="5 7" id="KW-1133">Transmembrane helix</keyword>
<evidence type="ECO:0000313" key="10">
    <source>
        <dbReference type="Proteomes" id="UP000664132"/>
    </source>
</evidence>
<dbReference type="SUPFAM" id="SSF51735">
    <property type="entry name" value="NAD(P)-binding Rossmann-fold domains"/>
    <property type="match status" value="1"/>
</dbReference>
<feature type="transmembrane region" description="Helical" evidence="7">
    <location>
        <begin position="642"/>
        <end position="660"/>
    </location>
</feature>
<dbReference type="PROSITE" id="PS50850">
    <property type="entry name" value="MFS"/>
    <property type="match status" value="1"/>
</dbReference>
<evidence type="ECO:0000313" key="9">
    <source>
        <dbReference type="EMBL" id="KAG4424087.1"/>
    </source>
</evidence>
<feature type="domain" description="Major facilitator superfamily (MFS) profile" evidence="8">
    <location>
        <begin position="258"/>
        <end position="695"/>
    </location>
</feature>
<dbReference type="PANTHER" id="PTHR48022">
    <property type="entry name" value="PLASTIDIC GLUCOSE TRANSPORTER 4"/>
    <property type="match status" value="1"/>
</dbReference>
<dbReference type="EMBL" id="JAFJYH010000025">
    <property type="protein sequence ID" value="KAG4424087.1"/>
    <property type="molecule type" value="Genomic_DNA"/>
</dbReference>
<feature type="transmembrane region" description="Helical" evidence="7">
    <location>
        <begin position="602"/>
        <end position="621"/>
    </location>
</feature>
<feature type="transmembrane region" description="Helical" evidence="7">
    <location>
        <begin position="542"/>
        <end position="561"/>
    </location>
</feature>
<organism evidence="9 10">
    <name type="scientific">Cadophora malorum</name>
    <dbReference type="NCBI Taxonomy" id="108018"/>
    <lineage>
        <taxon>Eukaryota</taxon>
        <taxon>Fungi</taxon>
        <taxon>Dikarya</taxon>
        <taxon>Ascomycota</taxon>
        <taxon>Pezizomycotina</taxon>
        <taxon>Leotiomycetes</taxon>
        <taxon>Helotiales</taxon>
        <taxon>Ploettnerulaceae</taxon>
        <taxon>Cadophora</taxon>
    </lineage>
</organism>
<dbReference type="InterPro" id="IPR050360">
    <property type="entry name" value="MFS_Sugar_Transporters"/>
</dbReference>
<dbReference type="GO" id="GO:0005351">
    <property type="term" value="F:carbohydrate:proton symporter activity"/>
    <property type="evidence" value="ECO:0007669"/>
    <property type="project" value="TreeGrafter"/>
</dbReference>